<feature type="compositionally biased region" description="Acidic residues" evidence="2">
    <location>
        <begin position="1380"/>
        <end position="1390"/>
    </location>
</feature>
<accession>A0AA36IRK8</accession>
<comment type="caution">
    <text evidence="3">The sequence shown here is derived from an EMBL/GenBank/DDBJ whole genome shotgun (WGS) entry which is preliminary data.</text>
</comment>
<feature type="compositionally biased region" description="Basic and acidic residues" evidence="2">
    <location>
        <begin position="447"/>
        <end position="466"/>
    </location>
</feature>
<feature type="compositionally biased region" description="Polar residues" evidence="2">
    <location>
        <begin position="728"/>
        <end position="739"/>
    </location>
</feature>
<feature type="coiled-coil region" evidence="1">
    <location>
        <begin position="1270"/>
        <end position="1297"/>
    </location>
</feature>
<gene>
    <name evidence="3" type="ORF">EVOR1521_LOCUS17493</name>
</gene>
<feature type="region of interest" description="Disordered" evidence="2">
    <location>
        <begin position="264"/>
        <end position="356"/>
    </location>
</feature>
<feature type="region of interest" description="Disordered" evidence="2">
    <location>
        <begin position="719"/>
        <end position="739"/>
    </location>
</feature>
<feature type="region of interest" description="Disordered" evidence="2">
    <location>
        <begin position="421"/>
        <end position="485"/>
    </location>
</feature>
<dbReference type="EMBL" id="CAUJNA010002335">
    <property type="protein sequence ID" value="CAJ1392385.1"/>
    <property type="molecule type" value="Genomic_DNA"/>
</dbReference>
<feature type="compositionally biased region" description="Basic and acidic residues" evidence="2">
    <location>
        <begin position="326"/>
        <end position="356"/>
    </location>
</feature>
<dbReference type="Proteomes" id="UP001178507">
    <property type="component" value="Unassembled WGS sequence"/>
</dbReference>
<feature type="region of interest" description="Disordered" evidence="2">
    <location>
        <begin position="136"/>
        <end position="243"/>
    </location>
</feature>
<feature type="compositionally biased region" description="Pro residues" evidence="2">
    <location>
        <begin position="165"/>
        <end position="178"/>
    </location>
</feature>
<feature type="compositionally biased region" description="Basic and acidic residues" evidence="2">
    <location>
        <begin position="769"/>
        <end position="785"/>
    </location>
</feature>
<feature type="compositionally biased region" description="Low complexity" evidence="2">
    <location>
        <begin position="143"/>
        <end position="162"/>
    </location>
</feature>
<organism evidence="3 4">
    <name type="scientific">Effrenium voratum</name>
    <dbReference type="NCBI Taxonomy" id="2562239"/>
    <lineage>
        <taxon>Eukaryota</taxon>
        <taxon>Sar</taxon>
        <taxon>Alveolata</taxon>
        <taxon>Dinophyceae</taxon>
        <taxon>Suessiales</taxon>
        <taxon>Symbiodiniaceae</taxon>
        <taxon>Effrenium</taxon>
    </lineage>
</organism>
<protein>
    <submittedName>
        <fullName evidence="3">Uncharacterized protein</fullName>
    </submittedName>
</protein>
<feature type="region of interest" description="Disordered" evidence="2">
    <location>
        <begin position="31"/>
        <end position="72"/>
    </location>
</feature>
<name>A0AA36IRK8_9DINO</name>
<proteinExistence type="predicted"/>
<evidence type="ECO:0000313" key="3">
    <source>
        <dbReference type="EMBL" id="CAJ1392385.1"/>
    </source>
</evidence>
<evidence type="ECO:0000256" key="2">
    <source>
        <dbReference type="SAM" id="MobiDB-lite"/>
    </source>
</evidence>
<sequence length="1519" mass="167614">MAANDWLDALPGAVPTPAATNIDEIRQMVADLGASSRPDGADRGAPETAWKLPQLKPDTPSKSKLPSSAGAAKKWRATYELTAAIKKGATLRSLAALSGVAKVAAEAEMPQLAAALPPRGTTTSGPRPMTGAFKRMGTGGPKNVGKLLLLGNGQGDLGDPLGMTLPPPNPPGGPNPPPAERDRGADSRMAATFPSPLAKKMRSVLQRIRSQEPSSALKRMAERQEEPEVPKAEAPPEASAPAFAADAAVASAGWKPLAANLNGLQPAPEVLSPPSPLPPHPDDLEEASHEDLSERPVALPLPHIPTGWQKKEGEAVAQMSARLGRRLSERRVSDAEKPPRARRMSERRLSKAEERRLSFLQNRAAAGAAPAPKPSEPLASNRLAGMVLELQVQKPPPGRRASMRATEPVKPNMWQMSEDLPSPMASPRAAPVGKTELGSKWKQLNKRIKDAKESKEAVPEGARRNSMELQPAPPEKAPEEEAEPSVPKLAEALVKYFGSLGRAFEHWDFAKKGKFTRAQFYAGCASVRLNFRQISGVTERDIFKRMEEAEAEGPKDSVTREKWDKFFEGVLQGTQEAELLTADMGSEVEKRLEERRKERNLKKVGEEPTPTVSVVMEVARAKAAFMKLRGASSQSVGSGDSRDASRVDSPGSPRSLKQSNSGWWPVAEGQEGVVGPDESQDLSGFFREAGEAGLEGLSSPLGEEGTRSAKSVRGFFRERSGSAGDVASSRSLGSPDLTRSATLPATLHAPLQALDSGSSSSEDSEDKSEEPVRTRSVAEWKRAIEGDDSDGDGETFLKQGLSSTSSMRRVLRHGVSGRDLQELSDAELQAVAEQEQLAAELRQMNASGRLALAYVFVKKIGSLKRAFRWFDTRRIGKIAQVVWDTGFTLLHIDSEKLCGWKPFEIFRQIDIDPCDGMISMKEWKSFFAEAAQTIAQEMEQNGGSDFEQQVRLRGHAMKQKAAQKRRSRRGGYSSEDPWLLEMQENQARKKQEEEFRMRVREKLAAMMPGESFAFAREWLCRMDHLTPVRRSYIVEEVAEKMRLWSLPSPVLVEIREMQRSIEEEVRPEPKYSLQHVMPKEEALGEDGDAGSILVLNLRDFAEDVEDELHSIPLHGAHSFPSSLSHVQRAVVQILAERMGLVAKTERIGATWQITVFNVEEGFLDKLKQQLLALRDGEGTRLAVPEVSSEELHLSKVLSEEIGLTVNTSADGAVEVYNLQEFQKQLRHELLEVPVGESRRIALHNKTEEQRLALHKMAAELGLNVSEEGVRKQREAVVENMTSQLQRLREQLLGTEEAGELIRMKLPPQQRQQDAVFEMAGDFGFECVERLKTAEGEEVAFRRLSLEKTSVAVRRRRSSVNGTPSTPQTAERAGPERSGLDLEELDGLSDDSESKSSQSEELEVETPEPPKPPGEDHLIARVFQQYASGRWHNGTALFLRYGDLKGFAEDLKYVTPNVDTKLYRFTGMFEYVFEDTLQLQIDMGVRAQGLTLEWFQIFLQKIILRLGMQFVPVLFSLLAE</sequence>
<feature type="compositionally biased region" description="Basic and acidic residues" evidence="2">
    <location>
        <begin position="280"/>
        <end position="294"/>
    </location>
</feature>
<evidence type="ECO:0000313" key="4">
    <source>
        <dbReference type="Proteomes" id="UP001178507"/>
    </source>
</evidence>
<feature type="region of interest" description="Disordered" evidence="2">
    <location>
        <begin position="1352"/>
        <end position="1415"/>
    </location>
</feature>
<keyword evidence="4" id="KW-1185">Reference proteome</keyword>
<feature type="region of interest" description="Disordered" evidence="2">
    <location>
        <begin position="629"/>
        <end position="681"/>
    </location>
</feature>
<feature type="region of interest" description="Disordered" evidence="2">
    <location>
        <begin position="751"/>
        <end position="799"/>
    </location>
</feature>
<feature type="compositionally biased region" description="Basic and acidic residues" evidence="2">
    <location>
        <begin position="219"/>
        <end position="231"/>
    </location>
</feature>
<reference evidence="3" key="1">
    <citation type="submission" date="2023-08" db="EMBL/GenBank/DDBJ databases">
        <authorList>
            <person name="Chen Y."/>
            <person name="Shah S."/>
            <person name="Dougan E. K."/>
            <person name="Thang M."/>
            <person name="Chan C."/>
        </authorList>
    </citation>
    <scope>NUCLEOTIDE SEQUENCE</scope>
</reference>
<keyword evidence="1" id="KW-0175">Coiled coil</keyword>
<evidence type="ECO:0000256" key="1">
    <source>
        <dbReference type="SAM" id="Coils"/>
    </source>
</evidence>